<dbReference type="PROSITE" id="PS51176">
    <property type="entry name" value="PDH_ADH"/>
    <property type="match status" value="2"/>
</dbReference>
<dbReference type="PANTHER" id="PTHR43207:SF8">
    <property type="entry name" value="AROGENATE DEHYDROGENASE 1, CHLOROPLASTIC"/>
    <property type="match status" value="1"/>
</dbReference>
<dbReference type="SUPFAM" id="SSF48179">
    <property type="entry name" value="6-phosphogluconate dehydrogenase C-terminal domain-like"/>
    <property type="match status" value="1"/>
</dbReference>
<sequence>MASLRSLWFPPSKHSFHCLLAVSPPKQPRFTNLLAPSSSFSTLSLPSLSSTTTTTTTFAAVTTAITSQGDGSPLTTLCQSESMHGNHLKIAIIGFGNLGRFLAKTFVSQGHTVLAYSRSNHSIDANSLGVSFFLDPHGLCEQHPDVILLCTSIISTEEVLKSLPLQKLKRNTLFVDVLSVKEFSKNLLLDHLPSNFDIICSHPMFGPQSAKLGWKGVNFVYESVRIGNEESRVNRCNKLLHIFAREGCRMVEMNCQEHDKYAAESQFITHTLGRMLQMLNLESTPINTKGYESLLDLVENVTSDSFDLYYGLFVYNKNALDMLKRLNSAFQALKQQLLGRLQKVLTNQLLRNVEKEQSSYWSQKSGHCDIAAFGSDSVTVKFRDAVQPYEYKGRNSDFNDESSKLKIGIVGFGNFGQFLAKTMVQQGHKVLTYSRKDYSHVARELGVSYFSNAVEICDENPDVILFCTSILSTESVLKLFPVQRLRKSTLFVDVLSVKEFPRNLFLQHLSPDSDILCTHPMFGPESGKNGWNHLPFVFDKVRIGTDEERMLRCHRFLDIFAQEGCRMVAMSCAEHDRHAAGSQFITHTIGRVLEKLGLESTPINIKGYETLLNLVENTAGDSFDLYYGLFMYNVNAMEQLERLDLAFDSLKKQLLGKLHDVLSRELFGNCQALNEYPMSKVSQNDSAMKSSLEHLTASNN</sequence>
<dbReference type="Gene3D" id="3.40.50.720">
    <property type="entry name" value="NAD(P)-binding Rossmann-like Domain"/>
    <property type="match status" value="2"/>
</dbReference>
<evidence type="ECO:0000259" key="2">
    <source>
        <dbReference type="PROSITE" id="PS51176"/>
    </source>
</evidence>
<evidence type="ECO:0000313" key="3">
    <source>
        <dbReference type="EMBL" id="KAJ8753186.1"/>
    </source>
</evidence>
<dbReference type="GO" id="GO:0008977">
    <property type="term" value="F:prephenate dehydrogenase (NAD+) activity"/>
    <property type="evidence" value="ECO:0007669"/>
    <property type="project" value="InterPro"/>
</dbReference>
<reference evidence="3 4" key="1">
    <citation type="submission" date="2021-09" db="EMBL/GenBank/DDBJ databases">
        <title>Genomic insights and catalytic innovation underlie evolution of tropane alkaloids biosynthesis.</title>
        <authorList>
            <person name="Wang Y.-J."/>
            <person name="Tian T."/>
            <person name="Huang J.-P."/>
            <person name="Huang S.-X."/>
        </authorList>
    </citation>
    <scope>NUCLEOTIDE SEQUENCE [LARGE SCALE GENOMIC DNA]</scope>
    <source>
        <strain evidence="3">KIB-2018</strain>
        <tissue evidence="3">Leaf</tissue>
    </source>
</reference>
<keyword evidence="1" id="KW-0560">Oxidoreductase</keyword>
<dbReference type="InterPro" id="IPR008927">
    <property type="entry name" value="6-PGluconate_DH-like_C_sf"/>
</dbReference>
<dbReference type="Pfam" id="PF02153">
    <property type="entry name" value="PDH_N"/>
    <property type="match status" value="2"/>
</dbReference>
<proteinExistence type="predicted"/>
<dbReference type="InterPro" id="IPR046826">
    <property type="entry name" value="PDH_N"/>
</dbReference>
<evidence type="ECO:0000313" key="4">
    <source>
        <dbReference type="Proteomes" id="UP001159364"/>
    </source>
</evidence>
<evidence type="ECO:0000256" key="1">
    <source>
        <dbReference type="ARBA" id="ARBA00023002"/>
    </source>
</evidence>
<dbReference type="GO" id="GO:0033730">
    <property type="term" value="F:arogenate dehydrogenase (NADP+) activity"/>
    <property type="evidence" value="ECO:0007669"/>
    <property type="project" value="InterPro"/>
</dbReference>
<dbReference type="PROSITE" id="PS00065">
    <property type="entry name" value="D_2_HYDROXYACID_DH_1"/>
    <property type="match status" value="1"/>
</dbReference>
<name>A0AAV8SLM9_9ROSI</name>
<dbReference type="EMBL" id="JAIWQS010000010">
    <property type="protein sequence ID" value="KAJ8753186.1"/>
    <property type="molecule type" value="Genomic_DNA"/>
</dbReference>
<dbReference type="GO" id="GO:0004665">
    <property type="term" value="F:prephenate dehydrogenase (NADP+) activity"/>
    <property type="evidence" value="ECO:0007669"/>
    <property type="project" value="InterPro"/>
</dbReference>
<dbReference type="InterPro" id="IPR045011">
    <property type="entry name" value="TYRAAT1/2"/>
</dbReference>
<organism evidence="3 4">
    <name type="scientific">Erythroxylum novogranatense</name>
    <dbReference type="NCBI Taxonomy" id="1862640"/>
    <lineage>
        <taxon>Eukaryota</taxon>
        <taxon>Viridiplantae</taxon>
        <taxon>Streptophyta</taxon>
        <taxon>Embryophyta</taxon>
        <taxon>Tracheophyta</taxon>
        <taxon>Spermatophyta</taxon>
        <taxon>Magnoliopsida</taxon>
        <taxon>eudicotyledons</taxon>
        <taxon>Gunneridae</taxon>
        <taxon>Pentapetalae</taxon>
        <taxon>rosids</taxon>
        <taxon>fabids</taxon>
        <taxon>Malpighiales</taxon>
        <taxon>Erythroxylaceae</taxon>
        <taxon>Erythroxylum</taxon>
    </lineage>
</organism>
<comment type="caution">
    <text evidence="3">The sequence shown here is derived from an EMBL/GenBank/DDBJ whole genome shotgun (WGS) entry which is preliminary data.</text>
</comment>
<dbReference type="PANTHER" id="PTHR43207">
    <property type="entry name" value="AROGENATE DEHYDROGENASE-RELATED"/>
    <property type="match status" value="1"/>
</dbReference>
<dbReference type="AlphaFoldDB" id="A0AAV8SLM9"/>
<protein>
    <recommendedName>
        <fullName evidence="2">Prephenate/arogenate dehydrogenase domain-containing protein</fullName>
    </recommendedName>
</protein>
<dbReference type="InterPro" id="IPR059064">
    <property type="entry name" value="TYRAAT2_C"/>
</dbReference>
<dbReference type="GO" id="GO:0070403">
    <property type="term" value="F:NAD+ binding"/>
    <property type="evidence" value="ECO:0007669"/>
    <property type="project" value="InterPro"/>
</dbReference>
<dbReference type="InterPro" id="IPR029752">
    <property type="entry name" value="D-isomer_DH_CS1"/>
</dbReference>
<dbReference type="Proteomes" id="UP001159364">
    <property type="component" value="Linkage Group LG10"/>
</dbReference>
<feature type="domain" description="Prephenate/arogenate dehydrogenase" evidence="2">
    <location>
        <begin position="88"/>
        <end position="367"/>
    </location>
</feature>
<accession>A0AAV8SLM9</accession>
<gene>
    <name evidence="3" type="ORF">K2173_017772</name>
</gene>
<dbReference type="SUPFAM" id="SSF51735">
    <property type="entry name" value="NAD(P)-binding Rossmann-fold domains"/>
    <property type="match status" value="2"/>
</dbReference>
<feature type="domain" description="Prephenate/arogenate dehydrogenase" evidence="2">
    <location>
        <begin position="405"/>
        <end position="684"/>
    </location>
</feature>
<dbReference type="Pfam" id="PF26213">
    <property type="entry name" value="TYRAAT1_C"/>
    <property type="match status" value="2"/>
</dbReference>
<dbReference type="GO" id="GO:0006571">
    <property type="term" value="P:tyrosine biosynthetic process"/>
    <property type="evidence" value="ECO:0007669"/>
    <property type="project" value="InterPro"/>
</dbReference>
<dbReference type="InterPro" id="IPR036291">
    <property type="entry name" value="NAD(P)-bd_dom_sf"/>
</dbReference>
<dbReference type="InterPro" id="IPR003099">
    <property type="entry name" value="Prephen_DH"/>
</dbReference>
<keyword evidence="4" id="KW-1185">Reference proteome</keyword>